<accession>A0A6A4NDB2</accession>
<dbReference type="EMBL" id="WOCE01000025">
    <property type="protein sequence ID" value="KAE9584638.1"/>
    <property type="molecule type" value="Genomic_DNA"/>
</dbReference>
<name>A0A6A4NDB2_LUPAL</name>
<organism evidence="1 2">
    <name type="scientific">Lupinus albus</name>
    <name type="common">White lupine</name>
    <name type="synonym">Lupinus termis</name>
    <dbReference type="NCBI Taxonomy" id="3870"/>
    <lineage>
        <taxon>Eukaryota</taxon>
        <taxon>Viridiplantae</taxon>
        <taxon>Streptophyta</taxon>
        <taxon>Embryophyta</taxon>
        <taxon>Tracheophyta</taxon>
        <taxon>Spermatophyta</taxon>
        <taxon>Magnoliopsida</taxon>
        <taxon>eudicotyledons</taxon>
        <taxon>Gunneridae</taxon>
        <taxon>Pentapetalae</taxon>
        <taxon>rosids</taxon>
        <taxon>fabids</taxon>
        <taxon>Fabales</taxon>
        <taxon>Fabaceae</taxon>
        <taxon>Papilionoideae</taxon>
        <taxon>50 kb inversion clade</taxon>
        <taxon>genistoids sensu lato</taxon>
        <taxon>core genistoids</taxon>
        <taxon>Genisteae</taxon>
        <taxon>Lupinus</taxon>
    </lineage>
</organism>
<dbReference type="Proteomes" id="UP000447434">
    <property type="component" value="Chromosome 25"/>
</dbReference>
<reference evidence="2" key="1">
    <citation type="journal article" date="2020" name="Nat. Commun.">
        <title>Genome sequence of the cluster root forming white lupin.</title>
        <authorList>
            <person name="Hufnagel B."/>
            <person name="Marques A."/>
            <person name="Soriano A."/>
            <person name="Marques L."/>
            <person name="Divol F."/>
            <person name="Doumas P."/>
            <person name="Sallet E."/>
            <person name="Mancinotti D."/>
            <person name="Carrere S."/>
            <person name="Marande W."/>
            <person name="Arribat S."/>
            <person name="Keller J."/>
            <person name="Huneau C."/>
            <person name="Blein T."/>
            <person name="Aime D."/>
            <person name="Laguerre M."/>
            <person name="Taylor J."/>
            <person name="Schubert V."/>
            <person name="Nelson M."/>
            <person name="Geu-Flores F."/>
            <person name="Crespi M."/>
            <person name="Gallardo-Guerrero K."/>
            <person name="Delaux P.-M."/>
            <person name="Salse J."/>
            <person name="Berges H."/>
            <person name="Guyot R."/>
            <person name="Gouzy J."/>
            <person name="Peret B."/>
        </authorList>
    </citation>
    <scope>NUCLEOTIDE SEQUENCE [LARGE SCALE GENOMIC DNA]</scope>
    <source>
        <strain evidence="2">cv. Amiga</strain>
    </source>
</reference>
<gene>
    <name evidence="1" type="ORF">Lalb_Chr25g0280211</name>
</gene>
<evidence type="ECO:0000313" key="2">
    <source>
        <dbReference type="Proteomes" id="UP000447434"/>
    </source>
</evidence>
<evidence type="ECO:0000313" key="1">
    <source>
        <dbReference type="EMBL" id="KAE9584638.1"/>
    </source>
</evidence>
<protein>
    <submittedName>
        <fullName evidence="1">Uncharacterized protein</fullName>
    </submittedName>
</protein>
<proteinExistence type="predicted"/>
<sequence>MTFEFKRHNILSKGHNGLSHRNILTILSLDAIMFFKCMFRHRDTVLSRPVFSF</sequence>
<keyword evidence="2" id="KW-1185">Reference proteome</keyword>
<dbReference type="AlphaFoldDB" id="A0A6A4NDB2"/>
<comment type="caution">
    <text evidence="1">The sequence shown here is derived from an EMBL/GenBank/DDBJ whole genome shotgun (WGS) entry which is preliminary data.</text>
</comment>